<organism evidence="2 3">
    <name type="scientific">Halomarina ordinaria</name>
    <dbReference type="NCBI Taxonomy" id="3033939"/>
    <lineage>
        <taxon>Archaea</taxon>
        <taxon>Methanobacteriati</taxon>
        <taxon>Methanobacteriota</taxon>
        <taxon>Stenosarchaea group</taxon>
        <taxon>Halobacteria</taxon>
        <taxon>Halobacteriales</taxon>
        <taxon>Natronomonadaceae</taxon>
        <taxon>Halomarina</taxon>
    </lineage>
</organism>
<sequence>MTRPRFAHAARWLLAAGTVSAAAGTASAHGTGATGGPHVDLLLALPVVVGLPLLAGVAVVRRPLPTRRAWYLVDALVVLLGALALAGAASMAGAWVVPGALAGALLARSATARLGCGCRGEVAVGALVVHRTVEGLVLAALVSASAALALAGTLALAGHGGLEAVAIAGASRDPRRGLASVALAQAGFLAGVVVGWAALAGVPAAVEWAALAVVGGVLVTVGGGALRDRTDLVAGRTGGPNVSAAADRE</sequence>
<keyword evidence="3" id="KW-1185">Reference proteome</keyword>
<evidence type="ECO:0000313" key="2">
    <source>
        <dbReference type="EMBL" id="MFC6835769.1"/>
    </source>
</evidence>
<keyword evidence="1" id="KW-0472">Membrane</keyword>
<dbReference type="EMBL" id="JBHSXM010000001">
    <property type="protein sequence ID" value="MFC6835769.1"/>
    <property type="molecule type" value="Genomic_DNA"/>
</dbReference>
<proteinExistence type="predicted"/>
<comment type="caution">
    <text evidence="2">The sequence shown here is derived from an EMBL/GenBank/DDBJ whole genome shotgun (WGS) entry which is preliminary data.</text>
</comment>
<feature type="transmembrane region" description="Helical" evidence="1">
    <location>
        <begin position="136"/>
        <end position="157"/>
    </location>
</feature>
<dbReference type="RefSeq" id="WP_304447465.1">
    <property type="nucleotide sequence ID" value="NZ_JARRAH010000001.1"/>
</dbReference>
<accession>A0ABD5U5W1</accession>
<dbReference type="AlphaFoldDB" id="A0ABD5U5W1"/>
<feature type="transmembrane region" description="Helical" evidence="1">
    <location>
        <begin position="178"/>
        <end position="199"/>
    </location>
</feature>
<evidence type="ECO:0000313" key="3">
    <source>
        <dbReference type="Proteomes" id="UP001596406"/>
    </source>
</evidence>
<feature type="transmembrane region" description="Helical" evidence="1">
    <location>
        <begin position="38"/>
        <end position="60"/>
    </location>
</feature>
<protein>
    <submittedName>
        <fullName evidence="2">Uncharacterized protein</fullName>
    </submittedName>
</protein>
<dbReference type="Proteomes" id="UP001596406">
    <property type="component" value="Unassembled WGS sequence"/>
</dbReference>
<feature type="transmembrane region" description="Helical" evidence="1">
    <location>
        <begin position="205"/>
        <end position="226"/>
    </location>
</feature>
<keyword evidence="1" id="KW-0812">Transmembrane</keyword>
<feature type="transmembrane region" description="Helical" evidence="1">
    <location>
        <begin position="72"/>
        <end position="97"/>
    </location>
</feature>
<name>A0ABD5U5W1_9EURY</name>
<gene>
    <name evidence="2" type="ORF">ACFQHK_04520</name>
</gene>
<keyword evidence="1" id="KW-1133">Transmembrane helix</keyword>
<reference evidence="2 3" key="1">
    <citation type="journal article" date="2019" name="Int. J. Syst. Evol. Microbiol.">
        <title>The Global Catalogue of Microorganisms (GCM) 10K type strain sequencing project: providing services to taxonomists for standard genome sequencing and annotation.</title>
        <authorList>
            <consortium name="The Broad Institute Genomics Platform"/>
            <consortium name="The Broad Institute Genome Sequencing Center for Infectious Disease"/>
            <person name="Wu L."/>
            <person name="Ma J."/>
        </authorList>
    </citation>
    <scope>NUCLEOTIDE SEQUENCE [LARGE SCALE GENOMIC DNA]</scope>
    <source>
        <strain evidence="2 3">PSRA2</strain>
    </source>
</reference>
<evidence type="ECO:0000256" key="1">
    <source>
        <dbReference type="SAM" id="Phobius"/>
    </source>
</evidence>